<reference evidence="4 5" key="1">
    <citation type="submission" date="2024-02" db="EMBL/GenBank/DDBJ databases">
        <title>High-quality chromosome-scale genome assembly of Pensacola bahiagrass (Paspalum notatum Flugge var. saurae).</title>
        <authorList>
            <person name="Vega J.M."/>
            <person name="Podio M."/>
            <person name="Orjuela J."/>
            <person name="Siena L.A."/>
            <person name="Pessino S.C."/>
            <person name="Combes M.C."/>
            <person name="Mariac C."/>
            <person name="Albertini E."/>
            <person name="Pupilli F."/>
            <person name="Ortiz J.P.A."/>
            <person name="Leblanc O."/>
        </authorList>
    </citation>
    <scope>NUCLEOTIDE SEQUENCE [LARGE SCALE GENOMIC DNA]</scope>
    <source>
        <strain evidence="4">R1</strain>
        <tissue evidence="4">Leaf</tissue>
    </source>
</reference>
<dbReference type="InterPro" id="IPR001611">
    <property type="entry name" value="Leu-rich_rpt"/>
</dbReference>
<dbReference type="AlphaFoldDB" id="A0AAQ3PN65"/>
<dbReference type="Proteomes" id="UP001341281">
    <property type="component" value="Chromosome 01"/>
</dbReference>
<organism evidence="4 5">
    <name type="scientific">Paspalum notatum var. saurae</name>
    <dbReference type="NCBI Taxonomy" id="547442"/>
    <lineage>
        <taxon>Eukaryota</taxon>
        <taxon>Viridiplantae</taxon>
        <taxon>Streptophyta</taxon>
        <taxon>Embryophyta</taxon>
        <taxon>Tracheophyta</taxon>
        <taxon>Spermatophyta</taxon>
        <taxon>Magnoliopsida</taxon>
        <taxon>Liliopsida</taxon>
        <taxon>Poales</taxon>
        <taxon>Poaceae</taxon>
        <taxon>PACMAD clade</taxon>
        <taxon>Panicoideae</taxon>
        <taxon>Andropogonodae</taxon>
        <taxon>Paspaleae</taxon>
        <taxon>Paspalinae</taxon>
        <taxon>Paspalum</taxon>
    </lineage>
</organism>
<dbReference type="EMBL" id="CP144745">
    <property type="protein sequence ID" value="WVZ53615.1"/>
    <property type="molecule type" value="Genomic_DNA"/>
</dbReference>
<dbReference type="Pfam" id="PF08263">
    <property type="entry name" value="LRRNT_2"/>
    <property type="match status" value="1"/>
</dbReference>
<dbReference type="PANTHER" id="PTHR48054:SF92">
    <property type="entry name" value="LEUCINE-RICH REPEAT-CONTAINING N-TERMINAL PLANT-TYPE DOMAIN-CONTAINING PROTEIN"/>
    <property type="match status" value="1"/>
</dbReference>
<name>A0AAQ3PN65_PASNO</name>
<dbReference type="InterPro" id="IPR032675">
    <property type="entry name" value="LRR_dom_sf"/>
</dbReference>
<evidence type="ECO:0000256" key="2">
    <source>
        <dbReference type="ARBA" id="ARBA00022737"/>
    </source>
</evidence>
<dbReference type="Gene3D" id="3.80.10.10">
    <property type="entry name" value="Ribonuclease Inhibitor"/>
    <property type="match status" value="1"/>
</dbReference>
<evidence type="ECO:0000313" key="4">
    <source>
        <dbReference type="EMBL" id="WVZ53615.1"/>
    </source>
</evidence>
<accession>A0AAQ3PN65</accession>
<evidence type="ECO:0000256" key="1">
    <source>
        <dbReference type="ARBA" id="ARBA00022614"/>
    </source>
</evidence>
<evidence type="ECO:0000313" key="5">
    <source>
        <dbReference type="Proteomes" id="UP001341281"/>
    </source>
</evidence>
<evidence type="ECO:0000259" key="3">
    <source>
        <dbReference type="Pfam" id="PF08263"/>
    </source>
</evidence>
<dbReference type="Pfam" id="PF13855">
    <property type="entry name" value="LRR_8"/>
    <property type="match status" value="1"/>
</dbReference>
<keyword evidence="2" id="KW-0677">Repeat</keyword>
<sequence length="208" mass="22814">MPKERDTLLALKQGIGGDDKNGVLAAWQPEVEHDCCQWTGVKCSNLTGHVVELWLGDDGLQGEVPNALGDMTSLQAVDLSYNEFIKRLPQCSSNKLQELYLQSNNLVGLLPDSMPHLTRLVVLDLSGNNITGPLTAFIQQFANLSALDLSANHFTGHVPSEIDCGPFFSLQEAYFASCLVGPRFPVWLKGQMDINRLDILSTGPDIYL</sequence>
<proteinExistence type="predicted"/>
<keyword evidence="5" id="KW-1185">Reference proteome</keyword>
<dbReference type="InterPro" id="IPR013210">
    <property type="entry name" value="LRR_N_plant-typ"/>
</dbReference>
<keyword evidence="1" id="KW-0433">Leucine-rich repeat</keyword>
<protein>
    <recommendedName>
        <fullName evidence="3">Leucine-rich repeat-containing N-terminal plant-type domain-containing protein</fullName>
    </recommendedName>
</protein>
<feature type="domain" description="Leucine-rich repeat-containing N-terminal plant-type" evidence="3">
    <location>
        <begin position="2"/>
        <end position="44"/>
    </location>
</feature>
<gene>
    <name evidence="4" type="ORF">U9M48_004529</name>
</gene>
<dbReference type="SUPFAM" id="SSF52058">
    <property type="entry name" value="L domain-like"/>
    <property type="match status" value="1"/>
</dbReference>
<dbReference type="InterPro" id="IPR052592">
    <property type="entry name" value="LRR-RLK"/>
</dbReference>
<dbReference type="PANTHER" id="PTHR48054">
    <property type="entry name" value="RECEPTOR KINASE-LIKE PROTEIN XA21"/>
    <property type="match status" value="1"/>
</dbReference>